<keyword evidence="3 5" id="KW-1133">Transmembrane helix</keyword>
<accession>A0A915EXB0</accession>
<protein>
    <submittedName>
        <fullName evidence="7">Transmembrane protein</fullName>
    </submittedName>
</protein>
<dbReference type="AlphaFoldDB" id="A0A915EXB0"/>
<evidence type="ECO:0000256" key="1">
    <source>
        <dbReference type="ARBA" id="ARBA00004127"/>
    </source>
</evidence>
<evidence type="ECO:0000256" key="5">
    <source>
        <dbReference type="SAM" id="Phobius"/>
    </source>
</evidence>
<dbReference type="GO" id="GO:0005765">
    <property type="term" value="C:lysosomal membrane"/>
    <property type="evidence" value="ECO:0007669"/>
    <property type="project" value="TreeGrafter"/>
</dbReference>
<evidence type="ECO:0000313" key="7">
    <source>
        <dbReference type="WBParaSite" id="maker-E.canG7_contigs_0228-snap-gene-0.53-mRNA-1"/>
    </source>
</evidence>
<keyword evidence="6" id="KW-1185">Reference proteome</keyword>
<dbReference type="PANTHER" id="PTHR12479:SF10">
    <property type="entry name" value="LYSOSOMAL-ASSOCIATED TRANSMEMBRANE PROTEIN"/>
    <property type="match status" value="1"/>
</dbReference>
<dbReference type="GO" id="GO:0012505">
    <property type="term" value="C:endomembrane system"/>
    <property type="evidence" value="ECO:0007669"/>
    <property type="project" value="UniProtKB-SubCell"/>
</dbReference>
<feature type="transmembrane region" description="Helical" evidence="5">
    <location>
        <begin position="161"/>
        <end position="178"/>
    </location>
</feature>
<proteinExistence type="predicted"/>
<dbReference type="Proteomes" id="UP000887562">
    <property type="component" value="Unplaced"/>
</dbReference>
<feature type="transmembrane region" description="Helical" evidence="5">
    <location>
        <begin position="190"/>
        <end position="214"/>
    </location>
</feature>
<feature type="transmembrane region" description="Helical" evidence="5">
    <location>
        <begin position="134"/>
        <end position="154"/>
    </location>
</feature>
<comment type="subcellular location">
    <subcellularLocation>
        <location evidence="1">Endomembrane system</location>
        <topology evidence="1">Multi-pass membrane protein</topology>
    </subcellularLocation>
</comment>
<dbReference type="WBParaSite" id="maker-E.canG7_contigs_0228-snap-gene-0.53-mRNA-1">
    <property type="protein sequence ID" value="maker-E.canG7_contigs_0228-snap-gene-0.53-mRNA-1"/>
    <property type="gene ID" value="EcG7_02480"/>
</dbReference>
<dbReference type="PANTHER" id="PTHR12479">
    <property type="entry name" value="LYSOSOMAL-ASSOCIATED TRANSMEMBRANE PROTEIN"/>
    <property type="match status" value="1"/>
</dbReference>
<evidence type="ECO:0000256" key="4">
    <source>
        <dbReference type="ARBA" id="ARBA00023136"/>
    </source>
</evidence>
<evidence type="ECO:0000256" key="3">
    <source>
        <dbReference type="ARBA" id="ARBA00022989"/>
    </source>
</evidence>
<evidence type="ECO:0000256" key="2">
    <source>
        <dbReference type="ARBA" id="ARBA00022692"/>
    </source>
</evidence>
<organism evidence="6 7">
    <name type="scientific">Echinococcus canadensis</name>
    <dbReference type="NCBI Taxonomy" id="519352"/>
    <lineage>
        <taxon>Eukaryota</taxon>
        <taxon>Metazoa</taxon>
        <taxon>Spiralia</taxon>
        <taxon>Lophotrochozoa</taxon>
        <taxon>Platyhelminthes</taxon>
        <taxon>Cestoda</taxon>
        <taxon>Eucestoda</taxon>
        <taxon>Cyclophyllidea</taxon>
        <taxon>Taeniidae</taxon>
        <taxon>Echinococcus</taxon>
        <taxon>Echinococcus canadensis group</taxon>
    </lineage>
</organism>
<sequence length="303" mass="34294">MLSIEGLLRRYVWFGCLHVMTGTFFLTALELLAHLASVIIYLNHGSYSHRTWRSSLNNYLSFITFVQWEQLASDTYQPQVFVSGFNGSHAFHSENAYTIPYGTAEKLSRLDPSLLHLFSCQGCFNVDLGTVPTVFAVTLILMIAILTRSAFFMLPYIFLQLIDFAFTLAAVVIYFWNLSDLILCLNTEVWIPYTVAVIGALILVVKCVLLLLFLACYEYLVIFHEFGFALEDSMVARLVQLLSSLVHLSRNFRVRSVTPASTGYTTRQNRDPPSFAEAAALQQSDRVPIGHHNRAISVQIRRS</sequence>
<dbReference type="InterPro" id="IPR051115">
    <property type="entry name" value="LAPTM_transporter"/>
</dbReference>
<evidence type="ECO:0000313" key="6">
    <source>
        <dbReference type="Proteomes" id="UP000887562"/>
    </source>
</evidence>
<keyword evidence="2 5" id="KW-0812">Transmembrane</keyword>
<reference evidence="7" key="1">
    <citation type="submission" date="2022-11" db="UniProtKB">
        <authorList>
            <consortium name="WormBaseParasite"/>
        </authorList>
    </citation>
    <scope>IDENTIFICATION</scope>
</reference>
<keyword evidence="4 5" id="KW-0472">Membrane</keyword>
<name>A0A915EXB0_9CEST</name>
<feature type="transmembrane region" description="Helical" evidence="5">
    <location>
        <begin position="12"/>
        <end position="42"/>
    </location>
</feature>